<sequence length="135" mass="15587">SAMPAHFNKTTWRIPESILRQAIKKQYDETIQRSTENHKFKMHRLHGQVYITEKELAFAWRSIQKGLMQEEKLIANENISYFGILLGMFTLLLGTIATYLRVDTLTNGTYRNRLRFAGTAVVLLGTLIGIFLLKL</sequence>
<reference evidence="2" key="1">
    <citation type="submission" date="2018-06" db="EMBL/GenBank/DDBJ databases">
        <authorList>
            <person name="Zhirakovskaya E."/>
        </authorList>
    </citation>
    <scope>NUCLEOTIDE SEQUENCE</scope>
</reference>
<organism evidence="2">
    <name type="scientific">hydrothermal vent metagenome</name>
    <dbReference type="NCBI Taxonomy" id="652676"/>
    <lineage>
        <taxon>unclassified sequences</taxon>
        <taxon>metagenomes</taxon>
        <taxon>ecological metagenomes</taxon>
    </lineage>
</organism>
<feature type="non-terminal residue" evidence="2">
    <location>
        <position position="1"/>
    </location>
</feature>
<accession>A0A3B1D6I5</accession>
<protein>
    <submittedName>
        <fullName evidence="2">Uncharacterized protein</fullName>
    </submittedName>
</protein>
<feature type="transmembrane region" description="Helical" evidence="1">
    <location>
        <begin position="114"/>
        <end position="133"/>
    </location>
</feature>
<keyword evidence="1" id="KW-0472">Membrane</keyword>
<dbReference type="EMBL" id="UOGL01000213">
    <property type="protein sequence ID" value="VAX38506.1"/>
    <property type="molecule type" value="Genomic_DNA"/>
</dbReference>
<name>A0A3B1D6I5_9ZZZZ</name>
<keyword evidence="1" id="KW-0812">Transmembrane</keyword>
<gene>
    <name evidence="2" type="ORF">MNBD_PLANCTO02-3389</name>
</gene>
<proteinExistence type="predicted"/>
<feature type="transmembrane region" description="Helical" evidence="1">
    <location>
        <begin position="79"/>
        <end position="102"/>
    </location>
</feature>
<evidence type="ECO:0000256" key="1">
    <source>
        <dbReference type="SAM" id="Phobius"/>
    </source>
</evidence>
<dbReference type="AlphaFoldDB" id="A0A3B1D6I5"/>
<evidence type="ECO:0000313" key="2">
    <source>
        <dbReference type="EMBL" id="VAX38506.1"/>
    </source>
</evidence>
<keyword evidence="1" id="KW-1133">Transmembrane helix</keyword>